<dbReference type="SUPFAM" id="SSF57903">
    <property type="entry name" value="FYVE/PHD zinc finger"/>
    <property type="match status" value="1"/>
</dbReference>
<dbReference type="GO" id="GO:0008270">
    <property type="term" value="F:zinc ion binding"/>
    <property type="evidence" value="ECO:0007669"/>
    <property type="project" value="UniProtKB-KW"/>
</dbReference>
<dbReference type="Pfam" id="PF15870">
    <property type="entry name" value="EloA-BP1"/>
    <property type="match status" value="1"/>
</dbReference>
<keyword evidence="8" id="KW-1185">Reference proteome</keyword>
<dbReference type="PANTHER" id="PTHR15315:SF26">
    <property type="entry name" value="E3 UBIQUITIN-PROTEIN LIGASE NRDP1"/>
    <property type="match status" value="1"/>
</dbReference>
<evidence type="ECO:0000313" key="8">
    <source>
        <dbReference type="Proteomes" id="UP001327560"/>
    </source>
</evidence>
<dbReference type="EMBL" id="CP136890">
    <property type="protein sequence ID" value="WOK91469.1"/>
    <property type="molecule type" value="Genomic_DNA"/>
</dbReference>
<dbReference type="Gene3D" id="2.60.120.650">
    <property type="entry name" value="Cupin"/>
    <property type="match status" value="1"/>
</dbReference>
<dbReference type="GO" id="GO:0061630">
    <property type="term" value="F:ubiquitin protein ligase activity"/>
    <property type="evidence" value="ECO:0007669"/>
    <property type="project" value="TreeGrafter"/>
</dbReference>
<dbReference type="PROSITE" id="PS50089">
    <property type="entry name" value="ZF_RING_2"/>
    <property type="match status" value="1"/>
</dbReference>
<evidence type="ECO:0000256" key="3">
    <source>
        <dbReference type="ARBA" id="ARBA00022833"/>
    </source>
</evidence>
<dbReference type="Pfam" id="PF00628">
    <property type="entry name" value="PHD"/>
    <property type="match status" value="1"/>
</dbReference>
<dbReference type="Proteomes" id="UP001327560">
    <property type="component" value="Chromosome 1"/>
</dbReference>
<evidence type="ECO:0000259" key="6">
    <source>
        <dbReference type="PROSITE" id="PS50089"/>
    </source>
</evidence>
<feature type="region of interest" description="Disordered" evidence="5">
    <location>
        <begin position="1078"/>
        <end position="1110"/>
    </location>
</feature>
<feature type="region of interest" description="Disordered" evidence="5">
    <location>
        <begin position="417"/>
        <end position="446"/>
    </location>
</feature>
<feature type="region of interest" description="Disordered" evidence="5">
    <location>
        <begin position="987"/>
        <end position="1061"/>
    </location>
</feature>
<feature type="compositionally biased region" description="Basic and acidic residues" evidence="5">
    <location>
        <begin position="431"/>
        <end position="446"/>
    </location>
</feature>
<organism evidence="7 8">
    <name type="scientific">Canna indica</name>
    <name type="common">Indian-shot</name>
    <dbReference type="NCBI Taxonomy" id="4628"/>
    <lineage>
        <taxon>Eukaryota</taxon>
        <taxon>Viridiplantae</taxon>
        <taxon>Streptophyta</taxon>
        <taxon>Embryophyta</taxon>
        <taxon>Tracheophyta</taxon>
        <taxon>Spermatophyta</taxon>
        <taxon>Magnoliopsida</taxon>
        <taxon>Liliopsida</taxon>
        <taxon>Zingiberales</taxon>
        <taxon>Cannaceae</taxon>
        <taxon>Canna</taxon>
    </lineage>
</organism>
<feature type="compositionally biased region" description="Polar residues" evidence="5">
    <location>
        <begin position="757"/>
        <end position="769"/>
    </location>
</feature>
<dbReference type="InterPro" id="IPR001965">
    <property type="entry name" value="Znf_PHD"/>
</dbReference>
<dbReference type="SMART" id="SM00249">
    <property type="entry name" value="PHD"/>
    <property type="match status" value="1"/>
</dbReference>
<dbReference type="Gene3D" id="3.30.40.10">
    <property type="entry name" value="Zinc/RING finger domain, C3HC4 (zinc finger)"/>
    <property type="match status" value="1"/>
</dbReference>
<protein>
    <recommendedName>
        <fullName evidence="6">RING-type domain-containing protein</fullName>
    </recommendedName>
</protein>
<dbReference type="PANTHER" id="PTHR15315">
    <property type="entry name" value="RING FINGER PROTEIN 41, 151"/>
    <property type="match status" value="1"/>
</dbReference>
<dbReference type="GO" id="GO:0016567">
    <property type="term" value="P:protein ubiquitination"/>
    <property type="evidence" value="ECO:0007669"/>
    <property type="project" value="TreeGrafter"/>
</dbReference>
<evidence type="ECO:0000256" key="4">
    <source>
        <dbReference type="PROSITE-ProRule" id="PRU00175"/>
    </source>
</evidence>
<feature type="compositionally biased region" description="Basic and acidic residues" evidence="5">
    <location>
        <begin position="1173"/>
        <end position="1183"/>
    </location>
</feature>
<dbReference type="InterPro" id="IPR013083">
    <property type="entry name" value="Znf_RING/FYVE/PHD"/>
</dbReference>
<feature type="compositionally biased region" description="Low complexity" evidence="5">
    <location>
        <begin position="1047"/>
        <end position="1058"/>
    </location>
</feature>
<keyword evidence="3" id="KW-0862">Zinc</keyword>
<dbReference type="InterPro" id="IPR011011">
    <property type="entry name" value="Znf_FYVE_PHD"/>
</dbReference>
<sequence>MYLQESNTFESIEAVDEDEDDREDITFENERCGICTDIIIDRGVLDCCDDWFCFACIDNWATITNCCPICKNEFQLITCFPVYDTTGSISFENYLLSRDEDWSVQGKNNALSFPSYYIDEDAVACLDGNGCKVRSGLATDDELTFDTSIACDSCDIWYHAFCVGFHPECTSVSSWLCPRCLSIEEPEKMDQVSVEDQGKNSDSKGAELGCAVDHSFLGKVSVSVADDGETALVVSMVQADQTSKDKISASVENWVETSMNKEIQSTSADSNIINSNPKLNDVVDKIDGYKLKGLSQDGQVSPCHPLIHSSMEANCAEETLCSSRFNEQDDSFSISCDSYQNMAELPQDKFGELVDVAAKDPLVISRTLHNSEECNISVDGIITSSVEDVVNAICQEDFKVADPMREHAVESNLGIVDVDSMSNDKHKRKKESQVKSKDADNAKKPKLDRISLMMPSESQVNDFVPDHSKAYPKATRGCKHDNMKYVAENEAQPSDIMNIVREDHKLHDDQTGKKLVNKTIEKRDDSAGLRVKKIMRRVGDKTDKEIMVQKLRKEIKEAVQDKTSNCDVKDSAFHGKLLTAFREAIIEPREIGNKPNPSLGVRNQLLKKGKTRENLTKKIYGTTNGRRRRAWDRDWEIEFWKHRCPKIKPEKVETLQSVLELLKKATTPCSENPEIEGPEGDGTNSILSRVYLADASVFPRKDDIKPLSAIPKISEKDSQKVVSSVANDLKLQIKVQPSDNQVKNISVPTIPKKAPSKSGNADVENSGTSPMPAASTLKGKGQKLKEASVSAKSEQISKEPDNSAAMAKSDKRKWAMEVLARKNALTSSSAAKEAQEDGATLKGNYPLLAQLPIDMRPVVAPSRQNKIPISIRQAQLYRIAEHYLRRTNLSVICRTADVELAVADAVNIEKDISERSSSKMVYANLCAQVVAQCTKVQSDAVQSDLLVSDADLEVENTGSCIYQDAKETNTESTPLIFTDVEEALRAAGLSDSPPSSPSRTVKDSEAEVDPLLNNGSKDIDNVHEMDTLPQVDACSGSENKLGDEGYSASSGAANSSKVSESENGIAIVKGMYSGSVSKESSKCLNYDSSEPRNSSEPLADNTQDNFGKGNEQVNVKANSTATRLFQQDELNELPSSKDKELYRQEKESLSTKVVSEASKVIEKKAVGQTDINDENKSRPKENCSENNIISDKVPSKVNSSKGENSSNSLIGETAPKLEQAKLSTSESSNSVYKKVEAYVKEHIRPLCKSGVITVEQYKWAVGRTTDKVMARHCESKNANFLIKEGEKVKKLAEQYVEVAQQKMP</sequence>
<keyword evidence="1" id="KW-0479">Metal-binding</keyword>
<evidence type="ECO:0000256" key="2">
    <source>
        <dbReference type="ARBA" id="ARBA00022771"/>
    </source>
</evidence>
<proteinExistence type="predicted"/>
<name>A0AAQ3JMA9_9LILI</name>
<gene>
    <name evidence="7" type="ORF">Cni_G00160</name>
</gene>
<evidence type="ECO:0000256" key="1">
    <source>
        <dbReference type="ARBA" id="ARBA00022723"/>
    </source>
</evidence>
<reference evidence="7 8" key="1">
    <citation type="submission" date="2023-10" db="EMBL/GenBank/DDBJ databases">
        <title>Chromosome-scale genome assembly provides insights into flower coloration mechanisms of Canna indica.</title>
        <authorList>
            <person name="Li C."/>
        </authorList>
    </citation>
    <scope>NUCLEOTIDE SEQUENCE [LARGE SCALE GENOMIC DNA]</scope>
    <source>
        <tissue evidence="7">Flower</tissue>
    </source>
</reference>
<evidence type="ECO:0000313" key="7">
    <source>
        <dbReference type="EMBL" id="WOK91469.1"/>
    </source>
</evidence>
<accession>A0AAQ3JMA9</accession>
<keyword evidence="2 4" id="KW-0863">Zinc-finger</keyword>
<dbReference type="InterPro" id="IPR031736">
    <property type="entry name" value="REXO1-like_dom"/>
</dbReference>
<feature type="region of interest" description="Disordered" evidence="5">
    <location>
        <begin position="749"/>
        <end position="809"/>
    </location>
</feature>
<dbReference type="SUPFAM" id="SSF57850">
    <property type="entry name" value="RING/U-box"/>
    <property type="match status" value="1"/>
</dbReference>
<feature type="compositionally biased region" description="Basic and acidic residues" evidence="5">
    <location>
        <begin position="1017"/>
        <end position="1026"/>
    </location>
</feature>
<dbReference type="InterPro" id="IPR001841">
    <property type="entry name" value="Znf_RING"/>
</dbReference>
<feature type="region of interest" description="Disordered" evidence="5">
    <location>
        <begin position="1170"/>
        <end position="1212"/>
    </location>
</feature>
<feature type="compositionally biased region" description="Polar residues" evidence="5">
    <location>
        <begin position="1196"/>
        <end position="1210"/>
    </location>
</feature>
<feature type="domain" description="RING-type" evidence="6">
    <location>
        <begin position="32"/>
        <end position="71"/>
    </location>
</feature>
<evidence type="ECO:0000256" key="5">
    <source>
        <dbReference type="SAM" id="MobiDB-lite"/>
    </source>
</evidence>
<dbReference type="InterPro" id="IPR019787">
    <property type="entry name" value="Znf_PHD-finger"/>
</dbReference>